<evidence type="ECO:0000313" key="1">
    <source>
        <dbReference type="EMBL" id="MDQ0995933.1"/>
    </source>
</evidence>
<organism evidence="1 2">
    <name type="scientific">Phyllobacterium ifriqiyense</name>
    <dbReference type="NCBI Taxonomy" id="314238"/>
    <lineage>
        <taxon>Bacteria</taxon>
        <taxon>Pseudomonadati</taxon>
        <taxon>Pseudomonadota</taxon>
        <taxon>Alphaproteobacteria</taxon>
        <taxon>Hyphomicrobiales</taxon>
        <taxon>Phyllobacteriaceae</taxon>
        <taxon>Phyllobacterium</taxon>
    </lineage>
</organism>
<name>A0ABU0S881_9HYPH</name>
<sequence length="59" mass="6721">MKKKASGWIYFTSLVLGFVTLVCLPSGCAQVYYGTFRYEAQCLERPQHGETLCKVEKIK</sequence>
<evidence type="ECO:0000313" key="2">
    <source>
        <dbReference type="Proteomes" id="UP001237780"/>
    </source>
</evidence>
<comment type="caution">
    <text evidence="1">The sequence shown here is derived from an EMBL/GenBank/DDBJ whole genome shotgun (WGS) entry which is preliminary data.</text>
</comment>
<evidence type="ECO:0008006" key="3">
    <source>
        <dbReference type="Google" id="ProtNLM"/>
    </source>
</evidence>
<dbReference type="Proteomes" id="UP001237780">
    <property type="component" value="Unassembled WGS sequence"/>
</dbReference>
<proteinExistence type="predicted"/>
<accession>A0ABU0S881</accession>
<dbReference type="RefSeq" id="WP_307277852.1">
    <property type="nucleotide sequence ID" value="NZ_JAUSZT010000002.1"/>
</dbReference>
<gene>
    <name evidence="1" type="ORF">QFZ34_001110</name>
</gene>
<dbReference type="EMBL" id="JAUSZT010000002">
    <property type="protein sequence ID" value="MDQ0995933.1"/>
    <property type="molecule type" value="Genomic_DNA"/>
</dbReference>
<keyword evidence="2" id="KW-1185">Reference proteome</keyword>
<reference evidence="1 2" key="1">
    <citation type="submission" date="2023-07" db="EMBL/GenBank/DDBJ databases">
        <title>Comparative genomics of wheat-associated soil bacteria to identify genetic determinants of phenazine resistance.</title>
        <authorList>
            <person name="Mouncey N."/>
        </authorList>
    </citation>
    <scope>NUCLEOTIDE SEQUENCE [LARGE SCALE GENOMIC DNA]</scope>
    <source>
        <strain evidence="1 2">W4I11</strain>
    </source>
</reference>
<protein>
    <recommendedName>
        <fullName evidence="3">Lipoprotein</fullName>
    </recommendedName>
</protein>